<dbReference type="Gene3D" id="3.40.50.150">
    <property type="entry name" value="Vaccinia Virus protein VP39"/>
    <property type="match status" value="1"/>
</dbReference>
<accession>A0A7W7MZV7</accession>
<evidence type="ECO:0000313" key="1">
    <source>
        <dbReference type="EMBL" id="GAA0554101.1"/>
    </source>
</evidence>
<dbReference type="GO" id="GO:0032259">
    <property type="term" value="P:methylation"/>
    <property type="evidence" value="ECO:0007669"/>
    <property type="project" value="UniProtKB-KW"/>
</dbReference>
<dbReference type="Proteomes" id="UP001501427">
    <property type="component" value="Unassembled WGS sequence"/>
</dbReference>
<gene>
    <name evidence="2" type="ORF">F4557_005769</name>
    <name evidence="1" type="ORF">GCM10009546_15090</name>
</gene>
<dbReference type="EMBL" id="JACHMV010000001">
    <property type="protein sequence ID" value="MBB4777351.1"/>
    <property type="molecule type" value="Genomic_DNA"/>
</dbReference>
<dbReference type="AlphaFoldDB" id="A0A7W7MZV7"/>
<proteinExistence type="predicted"/>
<keyword evidence="2" id="KW-0808">Transferase</keyword>
<evidence type="ECO:0000313" key="2">
    <source>
        <dbReference type="EMBL" id="MBB4777351.1"/>
    </source>
</evidence>
<keyword evidence="4" id="KW-1185">Reference proteome</keyword>
<dbReference type="CDD" id="cd02440">
    <property type="entry name" value="AdoMet_MTases"/>
    <property type="match status" value="1"/>
</dbReference>
<evidence type="ECO:0000313" key="3">
    <source>
        <dbReference type="Proteomes" id="UP000549343"/>
    </source>
</evidence>
<evidence type="ECO:0000313" key="4">
    <source>
        <dbReference type="Proteomes" id="UP001501427"/>
    </source>
</evidence>
<protein>
    <submittedName>
        <fullName evidence="2">O-methyltransferase involved in polyketide biosynthesis</fullName>
    </submittedName>
    <submittedName>
        <fullName evidence="1">SAM-dependent methyltransferase</fullName>
    </submittedName>
</protein>
<dbReference type="EMBL" id="BAAAHD010000015">
    <property type="protein sequence ID" value="GAA0554101.1"/>
    <property type="molecule type" value="Genomic_DNA"/>
</dbReference>
<dbReference type="RefSeq" id="WP_229808562.1">
    <property type="nucleotide sequence ID" value="NZ_BAAAHD010000015.1"/>
</dbReference>
<keyword evidence="2" id="KW-0489">Methyltransferase</keyword>
<dbReference type="SUPFAM" id="SSF53335">
    <property type="entry name" value="S-adenosyl-L-methionine-dependent methyltransferases"/>
    <property type="match status" value="1"/>
</dbReference>
<dbReference type="Proteomes" id="UP000549343">
    <property type="component" value="Unassembled WGS sequence"/>
</dbReference>
<dbReference type="GO" id="GO:0008168">
    <property type="term" value="F:methyltransferase activity"/>
    <property type="evidence" value="ECO:0007669"/>
    <property type="project" value="UniProtKB-KW"/>
</dbReference>
<dbReference type="Pfam" id="PF04672">
    <property type="entry name" value="Methyltransf_19"/>
    <property type="match status" value="1"/>
</dbReference>
<reference evidence="1" key="4">
    <citation type="submission" date="2023-12" db="EMBL/GenBank/DDBJ databases">
        <authorList>
            <person name="Sun Q."/>
            <person name="Inoue M."/>
        </authorList>
    </citation>
    <scope>NUCLEOTIDE SEQUENCE</scope>
    <source>
        <strain evidence="1">JCM 10667</strain>
    </source>
</reference>
<reference evidence="2 3" key="3">
    <citation type="submission" date="2020-08" db="EMBL/GenBank/DDBJ databases">
        <title>Sequencing the genomes of 1000 actinobacteria strains.</title>
        <authorList>
            <person name="Klenk H.-P."/>
        </authorList>
    </citation>
    <scope>NUCLEOTIDE SEQUENCE [LARGE SCALE GENOMIC DNA]</scope>
    <source>
        <strain evidence="2 3">DSM 44772</strain>
    </source>
</reference>
<name>A0A7W7MZV7_9ACTN</name>
<sequence length="265" mass="29339">MTKEDQAPVDLNVDVAHPARMYDYYLGGKDNYEADRAAADAALDAAPEIRAIARENRAFLHRAVRHLVDSGVRQFLDLGAGLPTQRNVHQVAQEIAPDTRVVYVDNDPIVLVHARALLSGLGRTAVVQADVREPERIIADPQVRSLIDFEQPLAVMLVSVLQFVPDREPQDIVAPLRDAMPSGGYLVLSHPTQDFRTSQVNEVASTYTRAKAPAVARRKAEIERVFDGFELLEPGIVQTPLWRPDGPVTPNLDLIWMYGAVGRKP</sequence>
<comment type="caution">
    <text evidence="2">The sequence shown here is derived from an EMBL/GenBank/DDBJ whole genome shotgun (WGS) entry which is preliminary data.</text>
</comment>
<reference evidence="4" key="2">
    <citation type="journal article" date="2019" name="Int. J. Syst. Evol. Microbiol.">
        <title>The Global Catalogue of Microorganisms (GCM) 10K type strain sequencing project: providing services to taxonomists for standard genome sequencing and annotation.</title>
        <authorList>
            <consortium name="The Broad Institute Genomics Platform"/>
            <consortium name="The Broad Institute Genome Sequencing Center for Infectious Disease"/>
            <person name="Wu L."/>
            <person name="Ma J."/>
        </authorList>
    </citation>
    <scope>NUCLEOTIDE SEQUENCE [LARGE SCALE GENOMIC DNA]</scope>
    <source>
        <strain evidence="4">JCM 10667</strain>
    </source>
</reference>
<dbReference type="PIRSF" id="PIRSF017393">
    <property type="entry name" value="MTase_SAV2177"/>
    <property type="match status" value="1"/>
</dbReference>
<organism evidence="2 3">
    <name type="scientific">Actinomadura livida</name>
    <dbReference type="NCBI Taxonomy" id="79909"/>
    <lineage>
        <taxon>Bacteria</taxon>
        <taxon>Bacillati</taxon>
        <taxon>Actinomycetota</taxon>
        <taxon>Actinomycetes</taxon>
        <taxon>Streptosporangiales</taxon>
        <taxon>Thermomonosporaceae</taxon>
        <taxon>Actinomadura</taxon>
    </lineage>
</organism>
<dbReference type="InterPro" id="IPR006764">
    <property type="entry name" value="SAM_dep_MeTrfase_SAV2177_type"/>
</dbReference>
<dbReference type="InterPro" id="IPR029063">
    <property type="entry name" value="SAM-dependent_MTases_sf"/>
</dbReference>
<reference evidence="1" key="1">
    <citation type="journal article" date="2014" name="Int. J. Syst. Evol. Microbiol.">
        <title>Complete genome of a new Firmicutes species belonging to the dominant human colonic microbiota ('Ruminococcus bicirculans') reveals two chromosomes and a selective capacity to utilize plant glucans.</title>
        <authorList>
            <consortium name="NISC Comparative Sequencing Program"/>
            <person name="Wegmann U."/>
            <person name="Louis P."/>
            <person name="Goesmann A."/>
            <person name="Henrissat B."/>
            <person name="Duncan S.H."/>
            <person name="Flint H.J."/>
        </authorList>
    </citation>
    <scope>NUCLEOTIDE SEQUENCE</scope>
    <source>
        <strain evidence="1">JCM 10667</strain>
    </source>
</reference>